<feature type="compositionally biased region" description="Basic and acidic residues" evidence="5">
    <location>
        <begin position="212"/>
        <end position="222"/>
    </location>
</feature>
<name>A0AAU7CHI4_9BACT</name>
<comment type="similarity">
    <text evidence="2">Belongs to the serine/threonine dehydratase family.</text>
</comment>
<keyword evidence="4" id="KW-0456">Lyase</keyword>
<dbReference type="CDD" id="cd01562">
    <property type="entry name" value="Thr-dehyd"/>
    <property type="match status" value="1"/>
</dbReference>
<protein>
    <submittedName>
        <fullName evidence="7">Pyridoxal-phosphate dependent enzyme</fullName>
    </submittedName>
</protein>
<evidence type="ECO:0000256" key="4">
    <source>
        <dbReference type="ARBA" id="ARBA00023239"/>
    </source>
</evidence>
<dbReference type="FunFam" id="3.40.50.1100:FF:000007">
    <property type="entry name" value="L-threonine dehydratase catabolic TdcB"/>
    <property type="match status" value="1"/>
</dbReference>
<comment type="cofactor">
    <cofactor evidence="1">
        <name>pyridoxal 5'-phosphate</name>
        <dbReference type="ChEBI" id="CHEBI:597326"/>
    </cofactor>
</comment>
<dbReference type="FunFam" id="3.40.50.1100:FF:000041">
    <property type="entry name" value="Threonine ammonia-lyase, variant"/>
    <property type="match status" value="1"/>
</dbReference>
<dbReference type="GO" id="GO:0005524">
    <property type="term" value="F:ATP binding"/>
    <property type="evidence" value="ECO:0007669"/>
    <property type="project" value="TreeGrafter"/>
</dbReference>
<dbReference type="GO" id="GO:0070179">
    <property type="term" value="P:D-serine biosynthetic process"/>
    <property type="evidence" value="ECO:0007669"/>
    <property type="project" value="TreeGrafter"/>
</dbReference>
<dbReference type="InterPro" id="IPR036052">
    <property type="entry name" value="TrpB-like_PALP_sf"/>
</dbReference>
<proteinExistence type="inferred from homology"/>
<dbReference type="Pfam" id="PF00291">
    <property type="entry name" value="PALP"/>
    <property type="match status" value="1"/>
</dbReference>
<dbReference type="EMBL" id="CP155447">
    <property type="protein sequence ID" value="XBH04548.1"/>
    <property type="molecule type" value="Genomic_DNA"/>
</dbReference>
<evidence type="ECO:0000313" key="7">
    <source>
        <dbReference type="EMBL" id="XBH04548.1"/>
    </source>
</evidence>
<dbReference type="InterPro" id="IPR001926">
    <property type="entry name" value="TrpB-like_PALP"/>
</dbReference>
<dbReference type="Gene3D" id="3.40.50.1100">
    <property type="match status" value="2"/>
</dbReference>
<feature type="region of interest" description="Disordered" evidence="5">
    <location>
        <begin position="212"/>
        <end position="234"/>
    </location>
</feature>
<dbReference type="GO" id="GO:0018114">
    <property type="term" value="F:threonine racemase activity"/>
    <property type="evidence" value="ECO:0007669"/>
    <property type="project" value="TreeGrafter"/>
</dbReference>
<dbReference type="PANTHER" id="PTHR43050:SF1">
    <property type="entry name" value="SERINE RACEMASE"/>
    <property type="match status" value="1"/>
</dbReference>
<reference evidence="7" key="1">
    <citation type="submission" date="2024-05" db="EMBL/GenBank/DDBJ databases">
        <title>Planctomycetes of the genus Singulisphaera possess chitinolytic capabilities.</title>
        <authorList>
            <person name="Ivanova A."/>
        </authorList>
    </citation>
    <scope>NUCLEOTIDE SEQUENCE</scope>
    <source>
        <strain evidence="7">Ch08T</strain>
    </source>
</reference>
<evidence type="ECO:0000256" key="5">
    <source>
        <dbReference type="SAM" id="MobiDB-lite"/>
    </source>
</evidence>
<dbReference type="GO" id="GO:0008721">
    <property type="term" value="F:D-serine ammonia-lyase activity"/>
    <property type="evidence" value="ECO:0007669"/>
    <property type="project" value="TreeGrafter"/>
</dbReference>
<evidence type="ECO:0000256" key="1">
    <source>
        <dbReference type="ARBA" id="ARBA00001933"/>
    </source>
</evidence>
<dbReference type="SUPFAM" id="SSF53686">
    <property type="entry name" value="Tryptophan synthase beta subunit-like PLP-dependent enzymes"/>
    <property type="match status" value="1"/>
</dbReference>
<accession>A0AAU7CHI4</accession>
<dbReference type="GO" id="GO:0030378">
    <property type="term" value="F:serine racemase activity"/>
    <property type="evidence" value="ECO:0007669"/>
    <property type="project" value="TreeGrafter"/>
</dbReference>
<feature type="domain" description="Tryptophan synthase beta chain-like PALP" evidence="6">
    <location>
        <begin position="29"/>
        <end position="310"/>
    </location>
</feature>
<dbReference type="RefSeq" id="WP_406697320.1">
    <property type="nucleotide sequence ID" value="NZ_CP155447.1"/>
</dbReference>
<organism evidence="7">
    <name type="scientific">Singulisphaera sp. Ch08</name>
    <dbReference type="NCBI Taxonomy" id="3120278"/>
    <lineage>
        <taxon>Bacteria</taxon>
        <taxon>Pseudomonadati</taxon>
        <taxon>Planctomycetota</taxon>
        <taxon>Planctomycetia</taxon>
        <taxon>Isosphaerales</taxon>
        <taxon>Isosphaeraceae</taxon>
        <taxon>Singulisphaera</taxon>
    </lineage>
</organism>
<sequence>MNDLSLTTASIDMDDIRQAAERLKPWAHITPIMSSRTLNERCGGSVVLKCENFQRIGAFKFRGAMNALLQLDDSKRGAGVVTHSSGNHAQALALAGQLLGIPVCVVMPHTAPAIKHAATQGYGARIVSCEPTLAAREAAVAHEIEQHGYALIHPFDNWQVIAGQGTVAWELLDQAGPLDMILCPVGGGGLLAGTALAVKGRAPSTKVIGVEPKRADDAKRSLESGSIESSGDPRTIADGLRTSLGVRPFSVIRHHVDAIVTATESEILDTMRFLWERFKMIVEPSSAVAVAPVLTGTLPVRDLKVGIIISGGNVDVEPLFQALAAKWLTNGE</sequence>
<dbReference type="GO" id="GO:0000287">
    <property type="term" value="F:magnesium ion binding"/>
    <property type="evidence" value="ECO:0007669"/>
    <property type="project" value="TreeGrafter"/>
</dbReference>
<gene>
    <name evidence="7" type="ORF">V5E97_00610</name>
</gene>
<dbReference type="AlphaFoldDB" id="A0AAU7CHI4"/>
<keyword evidence="3" id="KW-0663">Pyridoxal phosphate</keyword>
<dbReference type="GO" id="GO:0030170">
    <property type="term" value="F:pyridoxal phosphate binding"/>
    <property type="evidence" value="ECO:0007669"/>
    <property type="project" value="TreeGrafter"/>
</dbReference>
<evidence type="ECO:0000256" key="2">
    <source>
        <dbReference type="ARBA" id="ARBA00010869"/>
    </source>
</evidence>
<dbReference type="GO" id="GO:0003941">
    <property type="term" value="F:L-serine ammonia-lyase activity"/>
    <property type="evidence" value="ECO:0007669"/>
    <property type="project" value="TreeGrafter"/>
</dbReference>
<evidence type="ECO:0000259" key="6">
    <source>
        <dbReference type="Pfam" id="PF00291"/>
    </source>
</evidence>
<dbReference type="PANTHER" id="PTHR43050">
    <property type="entry name" value="SERINE / THREONINE RACEMASE FAMILY MEMBER"/>
    <property type="match status" value="1"/>
</dbReference>
<evidence type="ECO:0000256" key="3">
    <source>
        <dbReference type="ARBA" id="ARBA00022898"/>
    </source>
</evidence>